<comment type="subcellular location">
    <subcellularLocation>
        <location evidence="10 11">Cytoplasm</location>
    </subcellularLocation>
</comment>
<dbReference type="InterPro" id="IPR035911">
    <property type="entry name" value="MurE/MurF_N"/>
</dbReference>
<dbReference type="PANTHER" id="PTHR43024">
    <property type="entry name" value="UDP-N-ACETYLMURAMOYL-TRIPEPTIDE--D-ALANYL-D-ALANINE LIGASE"/>
    <property type="match status" value="1"/>
</dbReference>
<dbReference type="Proteomes" id="UP000578030">
    <property type="component" value="Unassembled WGS sequence"/>
</dbReference>
<keyword evidence="4 10" id="KW-0547">Nucleotide-binding</keyword>
<evidence type="ECO:0000256" key="8">
    <source>
        <dbReference type="ARBA" id="ARBA00023306"/>
    </source>
</evidence>
<dbReference type="GO" id="GO:0009252">
    <property type="term" value="P:peptidoglycan biosynthetic process"/>
    <property type="evidence" value="ECO:0007669"/>
    <property type="project" value="UniProtKB-UniRule"/>
</dbReference>
<evidence type="ECO:0000256" key="5">
    <source>
        <dbReference type="ARBA" id="ARBA00022840"/>
    </source>
</evidence>
<keyword evidence="3 10" id="KW-0132">Cell division</keyword>
<proteinExistence type="inferred from homology"/>
<dbReference type="Pfam" id="PF08245">
    <property type="entry name" value="Mur_ligase_M"/>
    <property type="match status" value="1"/>
</dbReference>
<evidence type="ECO:0000256" key="7">
    <source>
        <dbReference type="ARBA" id="ARBA00022984"/>
    </source>
</evidence>
<protein>
    <recommendedName>
        <fullName evidence="10 11">UDP-N-acetylmuramoyl-tripeptide--D-alanyl-D-alanine ligase</fullName>
        <ecNumber evidence="10 11">6.3.2.10</ecNumber>
    </recommendedName>
    <alternativeName>
        <fullName evidence="10">D-alanyl-D-alanine-adding enzyme</fullName>
    </alternativeName>
</protein>
<reference evidence="15 16" key="1">
    <citation type="submission" date="2020-04" db="EMBL/GenBank/DDBJ databases">
        <title>Description of novel Gluconacetobacter.</title>
        <authorList>
            <person name="Sombolestani A."/>
        </authorList>
    </citation>
    <scope>NUCLEOTIDE SEQUENCE [LARGE SCALE GENOMIC DNA]</scope>
    <source>
        <strain evidence="15 16">LMG 27802</strain>
    </source>
</reference>
<dbReference type="GO" id="GO:0071555">
    <property type="term" value="P:cell wall organization"/>
    <property type="evidence" value="ECO:0007669"/>
    <property type="project" value="UniProtKB-KW"/>
</dbReference>
<accession>A0A7W4PK36</accession>
<evidence type="ECO:0000256" key="9">
    <source>
        <dbReference type="ARBA" id="ARBA00023316"/>
    </source>
</evidence>
<dbReference type="NCBIfam" id="TIGR01143">
    <property type="entry name" value="murF"/>
    <property type="match status" value="1"/>
</dbReference>
<evidence type="ECO:0000256" key="1">
    <source>
        <dbReference type="ARBA" id="ARBA00022490"/>
    </source>
</evidence>
<dbReference type="InterPro" id="IPR005863">
    <property type="entry name" value="UDP-N-AcMur_synth"/>
</dbReference>
<feature type="domain" description="Mur ligase N-terminal catalytic" evidence="12">
    <location>
        <begin position="26"/>
        <end position="76"/>
    </location>
</feature>
<dbReference type="SUPFAM" id="SSF53623">
    <property type="entry name" value="MurD-like peptide ligases, catalytic domain"/>
    <property type="match status" value="1"/>
</dbReference>
<dbReference type="SUPFAM" id="SSF63418">
    <property type="entry name" value="MurE/MurF N-terminal domain"/>
    <property type="match status" value="1"/>
</dbReference>
<keyword evidence="1 10" id="KW-0963">Cytoplasm</keyword>
<dbReference type="InterPro" id="IPR051046">
    <property type="entry name" value="MurCDEF_CellWall_CoF430Synth"/>
</dbReference>
<feature type="domain" description="Mur ligase C-terminal" evidence="13">
    <location>
        <begin position="341"/>
        <end position="444"/>
    </location>
</feature>
<sequence>MTILWTRDALEAATGGTFAGDGSISVTGVSIDTRTLAPGDLFIALVGEAGDGHAHVRTALDKGAAAVLVHDATGIDDPRLLRVADTMAALHDLGRFARARFGGHMVAVTGSVGKTTTKDMLRLALAAIGPTHGAVASYNNHWGVPLTLARLPADAMFCVAEAGMNHPGEIAPLAALIRPDVAIITTIAGAHLGHMGSLDAIALEKSELIAALPSGGTAIVPDDATGLPLFADRATQAGARLWTSGMQPGSDVCLSDLRMTGDGSDFIITCGGTRGSRCVPVRLNAPGLHLARNAVTALAAVAALGADVVPAVAALAGFRPGSGRGALTPILDGRAALLDESYNASTLSIRASLAVLGLLPAARRVAVLGDIRELGAFARAEHESLLPALLDNADLVFCAGPNMKYLFDLTPSSRRGAWAPDAATLAPLVRDALGQDDVVLVKGSLGSRMRDIVAALVAAPPAASAPREAV</sequence>
<dbReference type="AlphaFoldDB" id="A0A7W4PK36"/>
<dbReference type="Pfam" id="PF01225">
    <property type="entry name" value="Mur_ligase"/>
    <property type="match status" value="1"/>
</dbReference>
<keyword evidence="5 10" id="KW-0067">ATP-binding</keyword>
<evidence type="ECO:0000256" key="3">
    <source>
        <dbReference type="ARBA" id="ARBA00022618"/>
    </source>
</evidence>
<keyword evidence="9 10" id="KW-0961">Cell wall biogenesis/degradation</keyword>
<comment type="catalytic activity">
    <reaction evidence="10 11">
        <text>D-alanyl-D-alanine + UDP-N-acetyl-alpha-D-muramoyl-L-alanyl-gamma-D-glutamyl-meso-2,6-diaminopimelate + ATP = UDP-N-acetyl-alpha-D-muramoyl-L-alanyl-gamma-D-glutamyl-meso-2,6-diaminopimeloyl-D-alanyl-D-alanine + ADP + phosphate + H(+)</text>
        <dbReference type="Rhea" id="RHEA:28374"/>
        <dbReference type="ChEBI" id="CHEBI:15378"/>
        <dbReference type="ChEBI" id="CHEBI:30616"/>
        <dbReference type="ChEBI" id="CHEBI:43474"/>
        <dbReference type="ChEBI" id="CHEBI:57822"/>
        <dbReference type="ChEBI" id="CHEBI:61386"/>
        <dbReference type="ChEBI" id="CHEBI:83905"/>
        <dbReference type="ChEBI" id="CHEBI:456216"/>
        <dbReference type="EC" id="6.3.2.10"/>
    </reaction>
</comment>
<evidence type="ECO:0000256" key="4">
    <source>
        <dbReference type="ARBA" id="ARBA00022741"/>
    </source>
</evidence>
<organism evidence="15 16">
    <name type="scientific">Gluconacetobacter tumulisoli</name>
    <dbReference type="NCBI Taxonomy" id="1286189"/>
    <lineage>
        <taxon>Bacteria</taxon>
        <taxon>Pseudomonadati</taxon>
        <taxon>Pseudomonadota</taxon>
        <taxon>Alphaproteobacteria</taxon>
        <taxon>Acetobacterales</taxon>
        <taxon>Acetobacteraceae</taxon>
        <taxon>Gluconacetobacter</taxon>
    </lineage>
</organism>
<evidence type="ECO:0000259" key="13">
    <source>
        <dbReference type="Pfam" id="PF02875"/>
    </source>
</evidence>
<dbReference type="InterPro" id="IPR013221">
    <property type="entry name" value="Mur_ligase_cen"/>
</dbReference>
<dbReference type="InterPro" id="IPR036565">
    <property type="entry name" value="Mur-like_cat_sf"/>
</dbReference>
<evidence type="ECO:0000313" key="15">
    <source>
        <dbReference type="EMBL" id="MBB2200408.1"/>
    </source>
</evidence>
<evidence type="ECO:0000256" key="11">
    <source>
        <dbReference type="RuleBase" id="RU004136"/>
    </source>
</evidence>
<dbReference type="PANTHER" id="PTHR43024:SF1">
    <property type="entry name" value="UDP-N-ACETYLMURAMOYL-TRIPEPTIDE--D-ALANYL-D-ALANINE LIGASE"/>
    <property type="match status" value="1"/>
</dbReference>
<dbReference type="EC" id="6.3.2.10" evidence="10 11"/>
<feature type="binding site" evidence="10">
    <location>
        <begin position="110"/>
        <end position="116"/>
    </location>
    <ligand>
        <name>ATP</name>
        <dbReference type="ChEBI" id="CHEBI:30616"/>
    </ligand>
</feature>
<comment type="pathway">
    <text evidence="10 11">Cell wall biogenesis; peptidoglycan biosynthesis.</text>
</comment>
<dbReference type="GO" id="GO:0047480">
    <property type="term" value="F:UDP-N-acetylmuramoyl-tripeptide-D-alanyl-D-alanine ligase activity"/>
    <property type="evidence" value="ECO:0007669"/>
    <property type="project" value="UniProtKB-UniRule"/>
</dbReference>
<dbReference type="EMBL" id="JABEQM010000001">
    <property type="protein sequence ID" value="MBB2200408.1"/>
    <property type="molecule type" value="Genomic_DNA"/>
</dbReference>
<dbReference type="GO" id="GO:0051301">
    <property type="term" value="P:cell division"/>
    <property type="evidence" value="ECO:0007669"/>
    <property type="project" value="UniProtKB-KW"/>
</dbReference>
<gene>
    <name evidence="10 15" type="primary">murF</name>
    <name evidence="15" type="ORF">HLH28_02240</name>
</gene>
<evidence type="ECO:0000259" key="12">
    <source>
        <dbReference type="Pfam" id="PF01225"/>
    </source>
</evidence>
<comment type="caution">
    <text evidence="15">The sequence shown here is derived from an EMBL/GenBank/DDBJ whole genome shotgun (WGS) entry which is preliminary data.</text>
</comment>
<dbReference type="SUPFAM" id="SSF53244">
    <property type="entry name" value="MurD-like peptide ligases, peptide-binding domain"/>
    <property type="match status" value="1"/>
</dbReference>
<dbReference type="GO" id="GO:0005737">
    <property type="term" value="C:cytoplasm"/>
    <property type="evidence" value="ECO:0007669"/>
    <property type="project" value="UniProtKB-SubCell"/>
</dbReference>
<keyword evidence="7 10" id="KW-0573">Peptidoglycan synthesis</keyword>
<dbReference type="Gene3D" id="3.90.190.20">
    <property type="entry name" value="Mur ligase, C-terminal domain"/>
    <property type="match status" value="1"/>
</dbReference>
<keyword evidence="6 10" id="KW-0133">Cell shape</keyword>
<comment type="similarity">
    <text evidence="10">Belongs to the MurCDEF family. MurF subfamily.</text>
</comment>
<dbReference type="InterPro" id="IPR004101">
    <property type="entry name" value="Mur_ligase_C"/>
</dbReference>
<dbReference type="GO" id="GO:0005524">
    <property type="term" value="F:ATP binding"/>
    <property type="evidence" value="ECO:0007669"/>
    <property type="project" value="UniProtKB-UniRule"/>
</dbReference>
<dbReference type="Gene3D" id="3.40.1190.10">
    <property type="entry name" value="Mur-like, catalytic domain"/>
    <property type="match status" value="1"/>
</dbReference>
<evidence type="ECO:0000256" key="10">
    <source>
        <dbReference type="HAMAP-Rule" id="MF_02019"/>
    </source>
</evidence>
<evidence type="ECO:0000256" key="6">
    <source>
        <dbReference type="ARBA" id="ARBA00022960"/>
    </source>
</evidence>
<dbReference type="RefSeq" id="WP_182953716.1">
    <property type="nucleotide sequence ID" value="NZ_JABEQM010000001.1"/>
</dbReference>
<comment type="function">
    <text evidence="10 11">Involved in cell wall formation. Catalyzes the final step in the synthesis of UDP-N-acetylmuramoyl-pentapeptide, the precursor of murein.</text>
</comment>
<evidence type="ECO:0000313" key="16">
    <source>
        <dbReference type="Proteomes" id="UP000578030"/>
    </source>
</evidence>
<dbReference type="UniPathway" id="UPA00219"/>
<dbReference type="Pfam" id="PF02875">
    <property type="entry name" value="Mur_ligase_C"/>
    <property type="match status" value="1"/>
</dbReference>
<dbReference type="GO" id="GO:0008360">
    <property type="term" value="P:regulation of cell shape"/>
    <property type="evidence" value="ECO:0007669"/>
    <property type="project" value="UniProtKB-KW"/>
</dbReference>
<dbReference type="InterPro" id="IPR000713">
    <property type="entry name" value="Mur_ligase_N"/>
</dbReference>
<evidence type="ECO:0000256" key="2">
    <source>
        <dbReference type="ARBA" id="ARBA00022598"/>
    </source>
</evidence>
<keyword evidence="2 10" id="KW-0436">Ligase</keyword>
<keyword evidence="8 10" id="KW-0131">Cell cycle</keyword>
<keyword evidence="16" id="KW-1185">Reference proteome</keyword>
<name>A0A7W4PK36_9PROT</name>
<feature type="domain" description="Mur ligase central" evidence="14">
    <location>
        <begin position="108"/>
        <end position="301"/>
    </location>
</feature>
<dbReference type="InterPro" id="IPR036615">
    <property type="entry name" value="Mur_ligase_C_dom_sf"/>
</dbReference>
<dbReference type="Gene3D" id="3.40.1390.10">
    <property type="entry name" value="MurE/MurF, N-terminal domain"/>
    <property type="match status" value="1"/>
</dbReference>
<evidence type="ECO:0000259" key="14">
    <source>
        <dbReference type="Pfam" id="PF08245"/>
    </source>
</evidence>
<dbReference type="HAMAP" id="MF_02019">
    <property type="entry name" value="MurF"/>
    <property type="match status" value="1"/>
</dbReference>